<evidence type="ECO:0000256" key="2">
    <source>
        <dbReference type="SAM" id="SignalP"/>
    </source>
</evidence>
<evidence type="ECO:0000313" key="4">
    <source>
        <dbReference type="Proteomes" id="UP000030011"/>
    </source>
</evidence>
<dbReference type="RefSeq" id="WP_035901911.1">
    <property type="nucleotide sequence ID" value="NZ_AVPK01000001.1"/>
</dbReference>
<comment type="caution">
    <text evidence="3">The sequence shown here is derived from an EMBL/GenBank/DDBJ whole genome shotgun (WGS) entry which is preliminary data.</text>
</comment>
<feature type="signal peptide" evidence="2">
    <location>
        <begin position="1"/>
        <end position="28"/>
    </location>
</feature>
<evidence type="ECO:0000256" key="1">
    <source>
        <dbReference type="SAM" id="MobiDB-lite"/>
    </source>
</evidence>
<dbReference type="AlphaFoldDB" id="A0A0A0JSA8"/>
<feature type="region of interest" description="Disordered" evidence="1">
    <location>
        <begin position="430"/>
        <end position="457"/>
    </location>
</feature>
<proteinExistence type="predicted"/>
<dbReference type="EMBL" id="AVPK01000001">
    <property type="protein sequence ID" value="KGN39574.1"/>
    <property type="molecule type" value="Genomic_DNA"/>
</dbReference>
<name>A0A0A0JSA8_9MICO</name>
<evidence type="ECO:0000313" key="3">
    <source>
        <dbReference type="EMBL" id="KGN39574.1"/>
    </source>
</evidence>
<dbReference type="OrthoDB" id="4855196at2"/>
<organism evidence="3 4">
    <name type="scientific">Knoellia subterranea KCTC 19937</name>
    <dbReference type="NCBI Taxonomy" id="1385521"/>
    <lineage>
        <taxon>Bacteria</taxon>
        <taxon>Bacillati</taxon>
        <taxon>Actinomycetota</taxon>
        <taxon>Actinomycetes</taxon>
        <taxon>Micrococcales</taxon>
        <taxon>Intrasporangiaceae</taxon>
        <taxon>Knoellia</taxon>
    </lineage>
</organism>
<gene>
    <name evidence="3" type="ORF">N803_01280</name>
</gene>
<keyword evidence="4" id="KW-1185">Reference proteome</keyword>
<dbReference type="eggNOG" id="COG0726">
    <property type="taxonomic scope" value="Bacteria"/>
</dbReference>
<keyword evidence="2" id="KW-0732">Signal</keyword>
<feature type="compositionally biased region" description="Basic and acidic residues" evidence="1">
    <location>
        <begin position="438"/>
        <end position="457"/>
    </location>
</feature>
<protein>
    <submittedName>
        <fullName evidence="3">Uncharacterized protein</fullName>
    </submittedName>
</protein>
<dbReference type="Proteomes" id="UP000030011">
    <property type="component" value="Unassembled WGS sequence"/>
</dbReference>
<sequence>MSTRTRFVAATAAATMISAALATTGASAATTGTAASAPTATAGATAFEGEQGTYQSVNPNRILDTRTGNGAPKALVGAGREISLLVAGRGGVPGGVSAVVLNLTAVGPSTNTFLTAYPSGTTRPSTSSLNVRAYTNRANLVTVPVGTDGRVRIYNSTGTTNVLADVLGFYNANTTSNTGQAGSQYYTVTPERWYDSRADAGAIPSGDGVRLWGDYAEFNSMITAFAANITVLQGSISGYVAAGPTDAPGASTVNYSRGQVVANMSVVPVTLEDGLPTFYVMNKGPGSVQIIVDVVGVYTVGEEEGLRFRPLAPTRIMDTRSGVGGPVKPLGAGEARQQLAPASVAGDLTYALVANATAAGPTSATYVTAYSNDIVKPAVSNLNAAKGETAANAAFIEVGMGNLFRVHNAAGSTPMIMDVTGTFEYHTTAPAGVSATERGARERGTQRSAPDHGAARL</sequence>
<dbReference type="STRING" id="1385521.N803_01280"/>
<accession>A0A0A0JSA8</accession>
<reference evidence="3 4" key="1">
    <citation type="submission" date="2013-08" db="EMBL/GenBank/DDBJ databases">
        <title>The genome sequence of Knoellia subterranea.</title>
        <authorList>
            <person name="Zhu W."/>
            <person name="Wang G."/>
        </authorList>
    </citation>
    <scope>NUCLEOTIDE SEQUENCE [LARGE SCALE GENOMIC DNA]</scope>
    <source>
        <strain evidence="3 4">KCTC 19937</strain>
    </source>
</reference>
<feature type="chain" id="PRO_5001964522" evidence="2">
    <location>
        <begin position="29"/>
        <end position="457"/>
    </location>
</feature>